<protein>
    <submittedName>
        <fullName evidence="1">Uncharacterized protein</fullName>
    </submittedName>
</protein>
<keyword evidence="2" id="KW-1185">Reference proteome</keyword>
<dbReference type="EMBL" id="CP010427">
    <property type="protein sequence ID" value="AJC49395.1"/>
    <property type="molecule type" value="Genomic_DNA"/>
</dbReference>
<dbReference type="KEGG" id="fgu:SD28_07090"/>
<reference evidence="1 2" key="1">
    <citation type="submission" date="2014-12" db="EMBL/GenBank/DDBJ databases">
        <title>Complete genome sequence of Francisella guanzhouensis strain 08HL01032 isolated from air-conditioning system in China.</title>
        <authorList>
            <person name="Svensson D."/>
            <person name="Ohrman C."/>
            <person name="Backman S."/>
            <person name="Karlsson E."/>
            <person name="Nilsson E."/>
            <person name="Bystrom M."/>
            <person name="Larkeryd A."/>
            <person name="Stenberg P."/>
            <person name="Scholtz H.C."/>
            <person name="Forsman M."/>
            <person name="Sjodin A."/>
        </authorList>
    </citation>
    <scope>NUCLEOTIDE SEQUENCE [LARGE SCALE GENOMIC DNA]</scope>
    <source>
        <strain evidence="1 2">08HL01032</strain>
    </source>
</reference>
<organism evidence="1 2">
    <name type="scientific">Allofrancisella guangzhouensis</name>
    <dbReference type="NCBI Taxonomy" id="594679"/>
    <lineage>
        <taxon>Bacteria</taxon>
        <taxon>Pseudomonadati</taxon>
        <taxon>Pseudomonadota</taxon>
        <taxon>Gammaproteobacteria</taxon>
        <taxon>Thiotrichales</taxon>
        <taxon>Francisellaceae</taxon>
        <taxon>Allofrancisella</taxon>
    </lineage>
</organism>
<evidence type="ECO:0000313" key="2">
    <source>
        <dbReference type="Proteomes" id="UP000031104"/>
    </source>
</evidence>
<proteinExistence type="predicted"/>
<accession>A0A0A8E580</accession>
<dbReference type="AlphaFoldDB" id="A0A0A8E580"/>
<dbReference type="RefSeq" id="WP_039125426.1">
    <property type="nucleotide sequence ID" value="NZ_CP010427.1"/>
</dbReference>
<dbReference type="HOGENOM" id="CLU_777911_0_0_6"/>
<name>A0A0A8E580_9GAMM</name>
<dbReference type="OrthoDB" id="5606293at2"/>
<dbReference type="STRING" id="594679.SD28_07090"/>
<sequence length="351" mass="40416">MKLKKLLLATILAIPAIAYCGFIDWITGYPDVKEKIEKRLEQKYQGDKFEVWDVSYSSNLGGYNFEYKPNDSDYTYKGSYFPKQDRLAANGYMWDRVSKQWRDIFDPYVKKIGGNYLIIGGLGSGSPGSGLESKEQKEKYYDQVDASLGYMFDTGSTKEWIAKKHNYIRGNLSVFIEAPRTAEDIYKILQMAEKINTKLRSFGLYSYKLEVITYDLPEGFNIDNYFEEVKSDFTTSIDWWFVEGIQKYAWGYLYLASCTKINDFEKACNTQYGVENIKTRKKIVTGNTTADRISSLNDIAKEFRLVDKFGVPNKCSNLGCSGIWHARSRAHTPLKDSKYYTTLEKLISKGE</sequence>
<evidence type="ECO:0000313" key="1">
    <source>
        <dbReference type="EMBL" id="AJC49395.1"/>
    </source>
</evidence>
<gene>
    <name evidence="1" type="ORF">SD28_07090</name>
</gene>
<dbReference type="Proteomes" id="UP000031104">
    <property type="component" value="Chromosome"/>
</dbReference>